<protein>
    <submittedName>
        <fullName evidence="1">Uncharacterized protein</fullName>
    </submittedName>
</protein>
<dbReference type="Proteomes" id="UP000502415">
    <property type="component" value="Chromosome"/>
</dbReference>
<evidence type="ECO:0000313" key="2">
    <source>
        <dbReference type="Proteomes" id="UP000502415"/>
    </source>
</evidence>
<evidence type="ECO:0000313" key="1">
    <source>
        <dbReference type="EMBL" id="QJE02819.1"/>
    </source>
</evidence>
<accession>A0A7Z2W155</accession>
<reference evidence="1 2" key="1">
    <citation type="submission" date="2020-04" db="EMBL/GenBank/DDBJ databases">
        <title>Genome sequencing of novel species.</title>
        <authorList>
            <person name="Heo J."/>
            <person name="Kim S.-J."/>
            <person name="Kim J.-S."/>
            <person name="Hong S.-B."/>
            <person name="Kwon S.-W."/>
        </authorList>
    </citation>
    <scope>NUCLEOTIDE SEQUENCE [LARGE SCALE GENOMIC DNA]</scope>
    <source>
        <strain evidence="1 2">GN2-R2</strain>
    </source>
</reference>
<dbReference type="EMBL" id="CP051685">
    <property type="protein sequence ID" value="QJE02819.1"/>
    <property type="molecule type" value="Genomic_DNA"/>
</dbReference>
<dbReference type="KEGG" id="mfy:HH212_24750"/>
<sequence length="180" mass="19537">MNTITRIGDLITALQECDPDGTITISLDGALIFDDETLSEVEYSFDPVVEILSSKYEAKRSDRVHFGLSNKDTEGLVSDRRNHVEAEWEAASTSSDMGVVTDAPVAIALAFDREAYTNLLAVVANCNLAEKNNQGATTHGSLDVPKLLLMLAEDAAMTNTRPGSWEGANMQQVLDSHGYQ</sequence>
<dbReference type="AlphaFoldDB" id="A0A7Z2W155"/>
<keyword evidence="2" id="KW-1185">Reference proteome</keyword>
<proteinExistence type="predicted"/>
<name>A0A7Z2W155_9BURK</name>
<gene>
    <name evidence="1" type="ORF">HH212_24750</name>
</gene>
<organism evidence="1 2">
    <name type="scientific">Massilia forsythiae</name>
    <dbReference type="NCBI Taxonomy" id="2728020"/>
    <lineage>
        <taxon>Bacteria</taxon>
        <taxon>Pseudomonadati</taxon>
        <taxon>Pseudomonadota</taxon>
        <taxon>Betaproteobacteria</taxon>
        <taxon>Burkholderiales</taxon>
        <taxon>Oxalobacteraceae</taxon>
        <taxon>Telluria group</taxon>
        <taxon>Massilia</taxon>
    </lineage>
</organism>
<dbReference type="RefSeq" id="WP_170204900.1">
    <property type="nucleotide sequence ID" value="NZ_CP051685.1"/>
</dbReference>